<gene>
    <name evidence="3" type="primary">ORF_h3</name>
</gene>
<evidence type="ECO:0000259" key="2">
    <source>
        <dbReference type="Pfam" id="PF08862"/>
    </source>
</evidence>
<dbReference type="Pfam" id="PF08861">
    <property type="entry name" value="DUF1828"/>
    <property type="match status" value="1"/>
</dbReference>
<reference evidence="3" key="1">
    <citation type="submission" date="2015-01" db="EMBL/GenBank/DDBJ databases">
        <title>Novel erm(44)-related macrolide-lincosamide-streptogramin B resistance gene in Staphylococcus saprophyticus.</title>
        <authorList>
            <person name="Wendlandt S."/>
            <person name="Hess S."/>
            <person name="Li J."/>
            <person name="Kadlec K."/>
            <person name="Wang Y."/>
            <person name="Fessler A.T."/>
            <person name="Schwarz S."/>
            <person name="Gallert C."/>
        </authorList>
    </citation>
    <scope>NUCLEOTIDE SEQUENCE</scope>
    <source>
        <strain evidence="3">L-06</strain>
    </source>
</reference>
<organism evidence="3">
    <name type="scientific">Staphylococcus xylosus</name>
    <dbReference type="NCBI Taxonomy" id="1288"/>
    <lineage>
        <taxon>Bacteria</taxon>
        <taxon>Bacillati</taxon>
        <taxon>Bacillota</taxon>
        <taxon>Bacilli</taxon>
        <taxon>Bacillales</taxon>
        <taxon>Staphylococcaceae</taxon>
        <taxon>Staphylococcus</taxon>
    </lineage>
</organism>
<dbReference type="InterPro" id="IPR014960">
    <property type="entry name" value="DUF1828"/>
</dbReference>
<dbReference type="AlphaFoldDB" id="A0A1L7RU19"/>
<sequence>MEIIEQKMDEYFKWIKQNYKYKQLDGSTEITTPFRNHLNDFIRIYLDILPNGNIRLSDDGLTMSELEMYGIDVETKTRNKLVNSILNQFNLSLENDEIIADVKNDSFAQSKHNLIQGILKVYDLTLTAKSNVSNIFYEEVYDFLFDEEITGTAKVAVSGESGIKYTIDFILPGTKTKPEILLNFANNLDFNKITSDAFAYRDVKHNRPSRNNLDSKMVIIANDVDNSISNRVKQAADYEGVSILNWSNKKGILKTLQK</sequence>
<evidence type="ECO:0000259" key="1">
    <source>
        <dbReference type="Pfam" id="PF08861"/>
    </source>
</evidence>
<dbReference type="InterPro" id="IPR014961">
    <property type="entry name" value="DUF1829"/>
</dbReference>
<dbReference type="EMBL" id="LN795825">
    <property type="protein sequence ID" value="CEO43772.1"/>
    <property type="molecule type" value="Genomic_DNA"/>
</dbReference>
<feature type="domain" description="DUF1828" evidence="1">
    <location>
        <begin position="32"/>
        <end position="121"/>
    </location>
</feature>
<evidence type="ECO:0000313" key="3">
    <source>
        <dbReference type="EMBL" id="CEO43772.1"/>
    </source>
</evidence>
<feature type="domain" description="DUF1829" evidence="2">
    <location>
        <begin position="159"/>
        <end position="249"/>
    </location>
</feature>
<dbReference type="RefSeq" id="WP_107551299.1">
    <property type="nucleotide sequence ID" value="NZ_PZES01000005.1"/>
</dbReference>
<name>A0A1L7RU19_STAXY</name>
<accession>A0A1L7RU19</accession>
<protein>
    <submittedName>
        <fullName evidence="3">Uncharacterized protein</fullName>
    </submittedName>
</protein>
<dbReference type="Pfam" id="PF08862">
    <property type="entry name" value="DUF1829"/>
    <property type="match status" value="1"/>
</dbReference>
<proteinExistence type="predicted"/>
<dbReference type="OrthoDB" id="1321863at2"/>